<dbReference type="PANTHER" id="PTHR30537:SF5">
    <property type="entry name" value="HTH-TYPE TRANSCRIPTIONAL ACTIVATOR TTDR-RELATED"/>
    <property type="match status" value="1"/>
</dbReference>
<keyword evidence="7" id="KW-1185">Reference proteome</keyword>
<evidence type="ECO:0000256" key="2">
    <source>
        <dbReference type="ARBA" id="ARBA00023015"/>
    </source>
</evidence>
<dbReference type="InterPro" id="IPR058163">
    <property type="entry name" value="LysR-type_TF_proteobact-type"/>
</dbReference>
<feature type="domain" description="HTH lysR-type" evidence="5">
    <location>
        <begin position="9"/>
        <end position="58"/>
    </location>
</feature>
<evidence type="ECO:0000256" key="4">
    <source>
        <dbReference type="ARBA" id="ARBA00023163"/>
    </source>
</evidence>
<gene>
    <name evidence="6" type="ORF">DESUT3_16750</name>
</gene>
<evidence type="ECO:0000259" key="5">
    <source>
        <dbReference type="PROSITE" id="PS50931"/>
    </source>
</evidence>
<organism evidence="6 7">
    <name type="scientific">Desulfuromonas versatilis</name>
    <dbReference type="NCBI Taxonomy" id="2802975"/>
    <lineage>
        <taxon>Bacteria</taxon>
        <taxon>Pseudomonadati</taxon>
        <taxon>Thermodesulfobacteriota</taxon>
        <taxon>Desulfuromonadia</taxon>
        <taxon>Desulfuromonadales</taxon>
        <taxon>Desulfuromonadaceae</taxon>
        <taxon>Desulfuromonas</taxon>
    </lineage>
</organism>
<evidence type="ECO:0000256" key="1">
    <source>
        <dbReference type="ARBA" id="ARBA00009437"/>
    </source>
</evidence>
<comment type="similarity">
    <text evidence="1">Belongs to the LysR transcriptional regulatory family.</text>
</comment>
<dbReference type="InterPro" id="IPR036388">
    <property type="entry name" value="WH-like_DNA-bd_sf"/>
</dbReference>
<keyword evidence="4" id="KW-0804">Transcription</keyword>
<reference evidence="6 7" key="1">
    <citation type="journal article" date="2016" name="C (Basel)">
        <title>Selective Growth of and Electricity Production by Marine Exoelectrogenic Bacteria in Self-Aggregated Hydrogel of Microbially Reduced Graphene Oxide.</title>
        <authorList>
            <person name="Yoshida N."/>
            <person name="Goto Y."/>
            <person name="Miyata Y."/>
        </authorList>
    </citation>
    <scope>NUCLEOTIDE SEQUENCE [LARGE SCALE GENOMIC DNA]</scope>
    <source>
        <strain evidence="6 7">NIT-T3</strain>
    </source>
</reference>
<name>A0ABN6DWV7_9BACT</name>
<dbReference type="Gene3D" id="1.10.10.10">
    <property type="entry name" value="Winged helix-like DNA-binding domain superfamily/Winged helix DNA-binding domain"/>
    <property type="match status" value="1"/>
</dbReference>
<dbReference type="PRINTS" id="PR00039">
    <property type="entry name" value="HTHLYSR"/>
</dbReference>
<dbReference type="SUPFAM" id="SSF46785">
    <property type="entry name" value="Winged helix' DNA-binding domain"/>
    <property type="match status" value="1"/>
</dbReference>
<dbReference type="Pfam" id="PF03466">
    <property type="entry name" value="LysR_substrate"/>
    <property type="match status" value="1"/>
</dbReference>
<evidence type="ECO:0000313" key="6">
    <source>
        <dbReference type="EMBL" id="BCR04606.1"/>
    </source>
</evidence>
<dbReference type="InterPro" id="IPR000847">
    <property type="entry name" value="LysR_HTH_N"/>
</dbReference>
<dbReference type="Pfam" id="PF00126">
    <property type="entry name" value="HTH_1"/>
    <property type="match status" value="1"/>
</dbReference>
<evidence type="ECO:0000256" key="3">
    <source>
        <dbReference type="ARBA" id="ARBA00023125"/>
    </source>
</evidence>
<dbReference type="RefSeq" id="WP_221252063.1">
    <property type="nucleotide sequence ID" value="NZ_AP024355.1"/>
</dbReference>
<proteinExistence type="inferred from homology"/>
<dbReference type="Gene3D" id="3.40.190.290">
    <property type="match status" value="1"/>
</dbReference>
<dbReference type="InterPro" id="IPR036390">
    <property type="entry name" value="WH_DNA-bd_sf"/>
</dbReference>
<dbReference type="Proteomes" id="UP001319827">
    <property type="component" value="Chromosome"/>
</dbReference>
<dbReference type="EMBL" id="AP024355">
    <property type="protein sequence ID" value="BCR04606.1"/>
    <property type="molecule type" value="Genomic_DNA"/>
</dbReference>
<dbReference type="PANTHER" id="PTHR30537">
    <property type="entry name" value="HTH-TYPE TRANSCRIPTIONAL REGULATOR"/>
    <property type="match status" value="1"/>
</dbReference>
<dbReference type="CDD" id="cd08422">
    <property type="entry name" value="PBP2_CrgA_like"/>
    <property type="match status" value="1"/>
</dbReference>
<keyword evidence="2" id="KW-0805">Transcription regulation</keyword>
<sequence length="304" mass="33722">MQMLGVLEFVRVVETRGFASAARDLGISKACVSQRVRQLEDRLGTRLLQRTTRRVSLTEAGEIYYHHAREVVLQLQQGEERVRDFQESPKGPIRVSMIDGGLGEWYLAPALARFAARNPGVSLDIDLSARLVDLVAEGFDFAIRAGELADSSLIARKLSSFRYGIYASPDYLAARGTPLTPEQLGGHNCLTGSVLRWKFKMGERLVEIRPQGSWHSKSGQALIAAACEGVGIVRTASIYALQSLAAGELVELFGEWTKEHTPIWIVYPSGRHLPRRVSCAVSFLLEEFRGRSIGEPSRNEEPLK</sequence>
<dbReference type="SUPFAM" id="SSF53850">
    <property type="entry name" value="Periplasmic binding protein-like II"/>
    <property type="match status" value="1"/>
</dbReference>
<evidence type="ECO:0000313" key="7">
    <source>
        <dbReference type="Proteomes" id="UP001319827"/>
    </source>
</evidence>
<reference evidence="6 7" key="2">
    <citation type="journal article" date="2021" name="Int. J. Syst. Evol. Microbiol.">
        <title>Isolation and Polyphasic Characterization of Desulfuromonas versatilis sp. Nov., an Electrogenic Bacteria Capable of Versatile Metabolism Isolated from a Graphene Oxide-Reducing Enrichment Culture.</title>
        <authorList>
            <person name="Xie L."/>
            <person name="Yoshida N."/>
            <person name="Ishii S."/>
            <person name="Meng L."/>
        </authorList>
    </citation>
    <scope>NUCLEOTIDE SEQUENCE [LARGE SCALE GENOMIC DNA]</scope>
    <source>
        <strain evidence="6 7">NIT-T3</strain>
    </source>
</reference>
<keyword evidence="3" id="KW-0238">DNA-binding</keyword>
<dbReference type="PROSITE" id="PS50931">
    <property type="entry name" value="HTH_LYSR"/>
    <property type="match status" value="1"/>
</dbReference>
<dbReference type="InterPro" id="IPR005119">
    <property type="entry name" value="LysR_subst-bd"/>
</dbReference>
<accession>A0ABN6DWV7</accession>
<protein>
    <submittedName>
        <fullName evidence="6">LysR family transcriptional regulator</fullName>
    </submittedName>
</protein>